<keyword evidence="3" id="KW-0732">Signal</keyword>
<dbReference type="PANTHER" id="PTHR13024">
    <property type="entry name" value="MICROSOMAL TRIGLYCERIDE TRANSFER PROTEIN, LARGE SUBUNIT"/>
    <property type="match status" value="1"/>
</dbReference>
<comment type="caution">
    <text evidence="6">The sequence shown here is derived from an EMBL/GenBank/DDBJ whole genome shotgun (WGS) entry which is preliminary data.</text>
</comment>
<comment type="subcellular location">
    <subcellularLocation>
        <location evidence="1">Endoplasmic reticulum</location>
    </subcellularLocation>
</comment>
<evidence type="ECO:0000256" key="2">
    <source>
        <dbReference type="ARBA" id="ARBA00022448"/>
    </source>
</evidence>
<dbReference type="GO" id="GO:0008289">
    <property type="term" value="F:lipid binding"/>
    <property type="evidence" value="ECO:0007669"/>
    <property type="project" value="InterPro"/>
</dbReference>
<dbReference type="GO" id="GO:0042157">
    <property type="term" value="P:lipoprotein metabolic process"/>
    <property type="evidence" value="ECO:0007669"/>
    <property type="project" value="TreeGrafter"/>
</dbReference>
<evidence type="ECO:0000313" key="7">
    <source>
        <dbReference type="Proteomes" id="UP000276133"/>
    </source>
</evidence>
<evidence type="ECO:0000256" key="4">
    <source>
        <dbReference type="ARBA" id="ARBA00022824"/>
    </source>
</evidence>
<dbReference type="AlphaFoldDB" id="A0A3M7R5Z9"/>
<gene>
    <name evidence="6" type="ORF">BpHYR1_042269</name>
</gene>
<dbReference type="GO" id="GO:0016323">
    <property type="term" value="C:basolateral plasma membrane"/>
    <property type="evidence" value="ECO:0007669"/>
    <property type="project" value="TreeGrafter"/>
</dbReference>
<reference evidence="6 7" key="1">
    <citation type="journal article" date="2018" name="Sci. Rep.">
        <title>Genomic signatures of local adaptation to the degree of environmental predictability in rotifers.</title>
        <authorList>
            <person name="Franch-Gras L."/>
            <person name="Hahn C."/>
            <person name="Garcia-Roger E.M."/>
            <person name="Carmona M.J."/>
            <person name="Serra M."/>
            <person name="Gomez A."/>
        </authorList>
    </citation>
    <scope>NUCLEOTIDE SEQUENCE [LARGE SCALE GENOMIC DNA]</scope>
    <source>
        <strain evidence="6">HYR1</strain>
    </source>
</reference>
<evidence type="ECO:0000259" key="5">
    <source>
        <dbReference type="Pfam" id="PF19444"/>
    </source>
</evidence>
<proteinExistence type="predicted"/>
<dbReference type="GO" id="GO:0005548">
    <property type="term" value="F:phospholipid transporter activity"/>
    <property type="evidence" value="ECO:0007669"/>
    <property type="project" value="InterPro"/>
</dbReference>
<evidence type="ECO:0000313" key="6">
    <source>
        <dbReference type="EMBL" id="RNA18665.1"/>
    </source>
</evidence>
<keyword evidence="7" id="KW-1185">Reference proteome</keyword>
<sequence length="443" mass="51142">MSHQNHKANQLIRIINSNWNKLTLFDIRDKSILALGYHSDQKYLEEARSQILLCKSEACIVTLLESVRNSKSDQIEELFLERIISNCSKQPLVCLISIKAFNYFDIETRKDIFFLLFEIFTSNLLDKDIRIEALNVLVDKYPNEMAENEDPNFKEKLIHYLNQSSLNGFSNSMRSSIKSYPSGILGYNLNQLMSDDGYLRNFDFSVSFKQNNSSRLDFLKVELYADNLSSFSAKLKQKKKDRKDPTSSLHLSIMGQKLKIVELFKGYASMISMLWALPTSPTSLFNSNFLVNDQIEYIFLSNGMSLRIENIGTLGIDIEGVTDVSLWNQYAKINLKTRASFINEQNLILINNFNILNTFQTSLKNQFLVDFDMNTDFNHDPYKLCIKMSQNKFHIKELSKVLDGEKKILQEINKILPIQGSGFMFSRETVNLKDLSIICEETL</sequence>
<name>A0A3M7R5Z9_BRAPC</name>
<dbReference type="EMBL" id="REGN01004192">
    <property type="protein sequence ID" value="RNA18665.1"/>
    <property type="molecule type" value="Genomic_DNA"/>
</dbReference>
<organism evidence="6 7">
    <name type="scientific">Brachionus plicatilis</name>
    <name type="common">Marine rotifer</name>
    <name type="synonym">Brachionus muelleri</name>
    <dbReference type="NCBI Taxonomy" id="10195"/>
    <lineage>
        <taxon>Eukaryota</taxon>
        <taxon>Metazoa</taxon>
        <taxon>Spiralia</taxon>
        <taxon>Gnathifera</taxon>
        <taxon>Rotifera</taxon>
        <taxon>Eurotatoria</taxon>
        <taxon>Monogononta</taxon>
        <taxon>Pseudotrocha</taxon>
        <taxon>Ploima</taxon>
        <taxon>Brachionidae</taxon>
        <taxon>Brachionus</taxon>
    </lineage>
</organism>
<dbReference type="InterPro" id="IPR039988">
    <property type="entry name" value="MTTP"/>
</dbReference>
<dbReference type="GO" id="GO:0005794">
    <property type="term" value="C:Golgi apparatus"/>
    <property type="evidence" value="ECO:0007669"/>
    <property type="project" value="TreeGrafter"/>
</dbReference>
<protein>
    <submittedName>
        <fullName evidence="6">Microsomal triglyceride transfer large subunit-like</fullName>
    </submittedName>
</protein>
<dbReference type="InterPro" id="IPR045811">
    <property type="entry name" value="MTP_lip-bd"/>
</dbReference>
<evidence type="ECO:0000256" key="3">
    <source>
        <dbReference type="ARBA" id="ARBA00022729"/>
    </source>
</evidence>
<dbReference type="STRING" id="10195.A0A3M7R5Z9"/>
<dbReference type="Proteomes" id="UP000276133">
    <property type="component" value="Unassembled WGS sequence"/>
</dbReference>
<feature type="domain" description="MTP large subunit lipid-binding" evidence="5">
    <location>
        <begin position="154"/>
        <end position="432"/>
    </location>
</feature>
<keyword evidence="4" id="KW-0256">Endoplasmic reticulum</keyword>
<dbReference type="PANTHER" id="PTHR13024:SF0">
    <property type="entry name" value="MICROSOMAL TRIACYLGLYCEROL TRANSFER PROTEIN"/>
    <property type="match status" value="1"/>
</dbReference>
<dbReference type="Pfam" id="PF19444">
    <property type="entry name" value="MTP_lip_bd"/>
    <property type="match status" value="1"/>
</dbReference>
<accession>A0A3M7R5Z9</accession>
<dbReference type="GO" id="GO:0005783">
    <property type="term" value="C:endoplasmic reticulum"/>
    <property type="evidence" value="ECO:0007669"/>
    <property type="project" value="UniProtKB-SubCell"/>
</dbReference>
<dbReference type="OrthoDB" id="5865932at2759"/>
<keyword evidence="2" id="KW-0813">Transport</keyword>
<evidence type="ECO:0000256" key="1">
    <source>
        <dbReference type="ARBA" id="ARBA00004240"/>
    </source>
</evidence>